<dbReference type="InterPro" id="IPR003959">
    <property type="entry name" value="ATPase_AAA_core"/>
</dbReference>
<dbReference type="GO" id="GO:0051603">
    <property type="term" value="P:proteolysis involved in protein catabolic process"/>
    <property type="evidence" value="ECO:0007669"/>
    <property type="project" value="TreeGrafter"/>
</dbReference>
<dbReference type="FunFam" id="1.10.8.60:FF:000002">
    <property type="entry name" value="ATP-dependent Clp protease ATP-binding subunit ClpX"/>
    <property type="match status" value="1"/>
</dbReference>
<keyword evidence="4" id="KW-0143">Chaperone</keyword>
<dbReference type="GO" id="GO:0005524">
    <property type="term" value="F:ATP binding"/>
    <property type="evidence" value="ECO:0007669"/>
    <property type="project" value="UniProtKB-KW"/>
</dbReference>
<dbReference type="GO" id="GO:0008233">
    <property type="term" value="F:peptidase activity"/>
    <property type="evidence" value="ECO:0007669"/>
    <property type="project" value="UniProtKB-KW"/>
</dbReference>
<name>A0A3N1Y376_9FIRM</name>
<dbReference type="Pfam" id="PF10431">
    <property type="entry name" value="ClpB_D2-small"/>
    <property type="match status" value="1"/>
</dbReference>
<sequence>MLEKKCCICNDVLKINEYIVINNGKCICNSCMNNIACINKEINHNPVLFINASENKKESNTYIEKTKPVEIKVQLDQYIIGQEAAKKILAVATYNHLKRCEMNDAEIKKSNILLIGPTGSGKTYLVQMLAKILNVPFVIIQATSLTEAGYIGDDVEICVQRLLENAGGDVALAERGIIFIDEIDKLTATSSETKKQVGGKGVQQALLSLLDGIKVHVPSDTFSGKGKASMIEVDTTNILFICGGAFPEAESIIKKRLMGKNPVGFSSNLNPLGSVREDNLLLKVNNDDLKEFGLIPELLGRLPIIAPLEGVTIESLKRILTEPRNSIVSQYQRLFDYDSIKLNFEEEALEEIAVKAFSKGTGARSLRGILEELLLNLMYESPSKMDLNEIFITKEYVHGEADHAS</sequence>
<proteinExistence type="predicted"/>
<feature type="domain" description="AAA+ ATPase" evidence="5">
    <location>
        <begin position="108"/>
        <end position="308"/>
    </location>
</feature>
<evidence type="ECO:0000256" key="2">
    <source>
        <dbReference type="ARBA" id="ARBA00022833"/>
    </source>
</evidence>
<comment type="caution">
    <text evidence="7">The sequence shown here is derived from an EMBL/GenBank/DDBJ whole genome shotgun (WGS) entry which is preliminary data.</text>
</comment>
<dbReference type="SMART" id="SM01086">
    <property type="entry name" value="ClpB_D2-small"/>
    <property type="match status" value="1"/>
</dbReference>
<dbReference type="GO" id="GO:0051301">
    <property type="term" value="P:cell division"/>
    <property type="evidence" value="ECO:0007669"/>
    <property type="project" value="TreeGrafter"/>
</dbReference>
<dbReference type="GO" id="GO:0009376">
    <property type="term" value="C:HslUV protease complex"/>
    <property type="evidence" value="ECO:0007669"/>
    <property type="project" value="TreeGrafter"/>
</dbReference>
<protein>
    <submittedName>
        <fullName evidence="7">ATP-dependent Clp protease ATP-binding subunit ClpX</fullName>
    </submittedName>
</protein>
<dbReference type="InterPro" id="IPR027417">
    <property type="entry name" value="P-loop_NTPase"/>
</dbReference>
<dbReference type="GO" id="GO:0140662">
    <property type="term" value="F:ATP-dependent protein folding chaperone"/>
    <property type="evidence" value="ECO:0007669"/>
    <property type="project" value="InterPro"/>
</dbReference>
<evidence type="ECO:0000256" key="1">
    <source>
        <dbReference type="ARBA" id="ARBA00022741"/>
    </source>
</evidence>
<keyword evidence="1" id="KW-0547">Nucleotide-binding</keyword>
<dbReference type="RefSeq" id="WP_123607816.1">
    <property type="nucleotide sequence ID" value="NZ_RJVG01000001.1"/>
</dbReference>
<dbReference type="InterPro" id="IPR050052">
    <property type="entry name" value="ATP-dep_Clp_protease_ClpX"/>
</dbReference>
<dbReference type="InterPro" id="IPR004487">
    <property type="entry name" value="Clp_protease_ATP-bd_su_ClpX"/>
</dbReference>
<keyword evidence="8" id="KW-1185">Reference proteome</keyword>
<dbReference type="OrthoDB" id="9804062at2"/>
<organism evidence="7 8">
    <name type="scientific">Mobilisporobacter senegalensis</name>
    <dbReference type="NCBI Taxonomy" id="1329262"/>
    <lineage>
        <taxon>Bacteria</taxon>
        <taxon>Bacillati</taxon>
        <taxon>Bacillota</taxon>
        <taxon>Clostridia</taxon>
        <taxon>Lachnospirales</taxon>
        <taxon>Lachnospiraceae</taxon>
        <taxon>Mobilisporobacter</taxon>
    </lineage>
</organism>
<accession>A0A3N1Y376</accession>
<dbReference type="EMBL" id="RJVG01000001">
    <property type="protein sequence ID" value="ROR31727.1"/>
    <property type="molecule type" value="Genomic_DNA"/>
</dbReference>
<dbReference type="SMART" id="SM00382">
    <property type="entry name" value="AAA"/>
    <property type="match status" value="1"/>
</dbReference>
<gene>
    <name evidence="7" type="ORF">EDD66_101345</name>
</gene>
<evidence type="ECO:0000313" key="7">
    <source>
        <dbReference type="EMBL" id="ROR31727.1"/>
    </source>
</evidence>
<dbReference type="InterPro" id="IPR003593">
    <property type="entry name" value="AAA+_ATPase"/>
</dbReference>
<keyword evidence="2" id="KW-0862">Zinc</keyword>
<evidence type="ECO:0000259" key="5">
    <source>
        <dbReference type="SMART" id="SM00382"/>
    </source>
</evidence>
<evidence type="ECO:0000256" key="4">
    <source>
        <dbReference type="ARBA" id="ARBA00023186"/>
    </source>
</evidence>
<dbReference type="NCBIfam" id="NF003745">
    <property type="entry name" value="PRK05342.1"/>
    <property type="match status" value="1"/>
</dbReference>
<keyword evidence="7" id="KW-0645">Protease</keyword>
<reference evidence="7 8" key="1">
    <citation type="submission" date="2018-11" db="EMBL/GenBank/DDBJ databases">
        <title>Genomic Encyclopedia of Type Strains, Phase IV (KMG-IV): sequencing the most valuable type-strain genomes for metagenomic binning, comparative biology and taxonomic classification.</title>
        <authorList>
            <person name="Goeker M."/>
        </authorList>
    </citation>
    <scope>NUCLEOTIDE SEQUENCE [LARGE SCALE GENOMIC DNA]</scope>
    <source>
        <strain evidence="7 8">DSM 26537</strain>
    </source>
</reference>
<evidence type="ECO:0000313" key="8">
    <source>
        <dbReference type="Proteomes" id="UP000273083"/>
    </source>
</evidence>
<dbReference type="PANTHER" id="PTHR48102">
    <property type="entry name" value="ATP-DEPENDENT CLP PROTEASE ATP-BINDING SUBUNIT CLPX-LIKE, MITOCHONDRIAL-RELATED"/>
    <property type="match status" value="1"/>
</dbReference>
<dbReference type="Gene3D" id="1.10.8.60">
    <property type="match status" value="1"/>
</dbReference>
<dbReference type="AlphaFoldDB" id="A0A3N1Y376"/>
<dbReference type="NCBIfam" id="TIGR00382">
    <property type="entry name" value="clpX"/>
    <property type="match status" value="1"/>
</dbReference>
<evidence type="ECO:0000256" key="3">
    <source>
        <dbReference type="ARBA" id="ARBA00022840"/>
    </source>
</evidence>
<dbReference type="Proteomes" id="UP000273083">
    <property type="component" value="Unassembled WGS sequence"/>
</dbReference>
<dbReference type="GO" id="GO:0016887">
    <property type="term" value="F:ATP hydrolysis activity"/>
    <property type="evidence" value="ECO:0007669"/>
    <property type="project" value="InterPro"/>
</dbReference>
<dbReference type="InterPro" id="IPR019489">
    <property type="entry name" value="Clp_ATPase_C"/>
</dbReference>
<dbReference type="SUPFAM" id="SSF52540">
    <property type="entry name" value="P-loop containing nucleoside triphosphate hydrolases"/>
    <property type="match status" value="1"/>
</dbReference>
<dbReference type="Gene3D" id="3.40.50.300">
    <property type="entry name" value="P-loop containing nucleotide triphosphate hydrolases"/>
    <property type="match status" value="1"/>
</dbReference>
<dbReference type="GO" id="GO:0051082">
    <property type="term" value="F:unfolded protein binding"/>
    <property type="evidence" value="ECO:0007669"/>
    <property type="project" value="InterPro"/>
</dbReference>
<feature type="domain" description="Clp ATPase C-terminal" evidence="6">
    <location>
        <begin position="311"/>
        <end position="401"/>
    </location>
</feature>
<evidence type="ECO:0000259" key="6">
    <source>
        <dbReference type="SMART" id="SM01086"/>
    </source>
</evidence>
<dbReference type="PANTHER" id="PTHR48102:SF7">
    <property type="entry name" value="ATP-DEPENDENT CLP PROTEASE ATP-BINDING SUBUNIT CLPX-LIKE, MITOCHONDRIAL"/>
    <property type="match status" value="1"/>
</dbReference>
<keyword evidence="3 7" id="KW-0067">ATP-binding</keyword>
<keyword evidence="7" id="KW-0378">Hydrolase</keyword>
<dbReference type="Pfam" id="PF07724">
    <property type="entry name" value="AAA_2"/>
    <property type="match status" value="1"/>
</dbReference>